<organism evidence="2 3">
    <name type="scientific">Terrihabitans soli</name>
    <dbReference type="NCBI Taxonomy" id="708113"/>
    <lineage>
        <taxon>Bacteria</taxon>
        <taxon>Pseudomonadati</taxon>
        <taxon>Pseudomonadota</taxon>
        <taxon>Alphaproteobacteria</taxon>
        <taxon>Hyphomicrobiales</taxon>
        <taxon>Terrihabitans</taxon>
    </lineage>
</organism>
<accession>A0A6S6QTG5</accession>
<dbReference type="GO" id="GO:0005829">
    <property type="term" value="C:cytosol"/>
    <property type="evidence" value="ECO:0007669"/>
    <property type="project" value="TreeGrafter"/>
</dbReference>
<dbReference type="Proteomes" id="UP000515317">
    <property type="component" value="Chromosome"/>
</dbReference>
<dbReference type="EMBL" id="AP023361">
    <property type="protein sequence ID" value="BCJ92389.1"/>
    <property type="molecule type" value="Genomic_DNA"/>
</dbReference>
<dbReference type="GO" id="GO:0010181">
    <property type="term" value="F:FMN binding"/>
    <property type="evidence" value="ECO:0007669"/>
    <property type="project" value="TreeGrafter"/>
</dbReference>
<dbReference type="GO" id="GO:0016491">
    <property type="term" value="F:oxidoreductase activity"/>
    <property type="evidence" value="ECO:0007669"/>
    <property type="project" value="InterPro"/>
</dbReference>
<sequence>MSEPKLLVFAGSVRTGSLNETLASFVVRRLTARAAHVSHISLTDYDMPLYNGDREKADGPPENAKKLCALFYEHQGIFIAGPEYNAGITPLTKNTIDWISRVEKGAVFRSRAFALGGASDGRLGAYRSLMATRQVLELGCNAFVQPEMISVPQASKAYDANGDLVDAALKSADRCLDALIANAKRYVS</sequence>
<dbReference type="SUPFAM" id="SSF52218">
    <property type="entry name" value="Flavoproteins"/>
    <property type="match status" value="1"/>
</dbReference>
<proteinExistence type="predicted"/>
<name>A0A6S6QTG5_9HYPH</name>
<dbReference type="InterPro" id="IPR029039">
    <property type="entry name" value="Flavoprotein-like_sf"/>
</dbReference>
<dbReference type="InterPro" id="IPR050712">
    <property type="entry name" value="NAD(P)H-dep_reductase"/>
</dbReference>
<reference evidence="2 3" key="1">
    <citation type="submission" date="2020-08" db="EMBL/GenBank/DDBJ databases">
        <title>Genome sequence of Rhizobiales bacterium strain IZ6.</title>
        <authorList>
            <person name="Nakai R."/>
            <person name="Naganuma T."/>
        </authorList>
    </citation>
    <scope>NUCLEOTIDE SEQUENCE [LARGE SCALE GENOMIC DNA]</scope>
    <source>
        <strain evidence="2 3">IZ6</strain>
    </source>
</reference>
<evidence type="ECO:0000313" key="2">
    <source>
        <dbReference type="EMBL" id="BCJ92389.1"/>
    </source>
</evidence>
<evidence type="ECO:0000313" key="3">
    <source>
        <dbReference type="Proteomes" id="UP000515317"/>
    </source>
</evidence>
<gene>
    <name evidence="2" type="ORF">IZ6_31240</name>
</gene>
<dbReference type="AlphaFoldDB" id="A0A6S6QTG5"/>
<feature type="domain" description="NADPH-dependent FMN reductase-like" evidence="1">
    <location>
        <begin position="4"/>
        <end position="154"/>
    </location>
</feature>
<evidence type="ECO:0000259" key="1">
    <source>
        <dbReference type="Pfam" id="PF03358"/>
    </source>
</evidence>
<dbReference type="PANTHER" id="PTHR30543:SF21">
    <property type="entry name" value="NAD(P)H-DEPENDENT FMN REDUCTASE LOT6"/>
    <property type="match status" value="1"/>
</dbReference>
<dbReference type="RefSeq" id="WP_222875959.1">
    <property type="nucleotide sequence ID" value="NZ_AP023361.1"/>
</dbReference>
<protein>
    <submittedName>
        <fullName evidence="2">Oxidoreductase</fullName>
    </submittedName>
</protein>
<dbReference type="InterPro" id="IPR005025">
    <property type="entry name" value="FMN_Rdtase-like_dom"/>
</dbReference>
<dbReference type="Pfam" id="PF03358">
    <property type="entry name" value="FMN_red"/>
    <property type="match status" value="1"/>
</dbReference>
<dbReference type="Gene3D" id="3.40.50.360">
    <property type="match status" value="1"/>
</dbReference>
<dbReference type="KEGG" id="tso:IZ6_31240"/>
<keyword evidence="3" id="KW-1185">Reference proteome</keyword>
<dbReference type="PANTHER" id="PTHR30543">
    <property type="entry name" value="CHROMATE REDUCTASE"/>
    <property type="match status" value="1"/>
</dbReference>